<dbReference type="SUPFAM" id="SSF110849">
    <property type="entry name" value="ParB/Sulfiredoxin"/>
    <property type="match status" value="1"/>
</dbReference>
<proteinExistence type="predicted"/>
<sequence>MASDLFSQANEDFEKARSRGRIQSVLSNLAWKNSDLLSFYAVTDLIKPRNETYLGMRTIPVNQIIGSEGRYQDFSLAFYPKKELLRARWRSIDWATKEYIILPPISVYKLGQWYFVRDGNHRVSVAKTQGVEFIDAEVVELDSQIPLEAGLTMKQLRKRVIEYERQRFLDQYQPTYLPMEGIVFTSPGSYPEMVNHILVHKYYLNEGKEEELSFQEGATSWLKNVYEPIIEEIRRSKLLSSFPGNTEADLYMWIVRHWDNLKHMSGSEEVSIESATSDYKIRYGKGKWERWLGRVRYFFSKK</sequence>
<gene>
    <name evidence="1" type="ORF">SDC9_100421</name>
</gene>
<accession>A0A645AKA7</accession>
<comment type="caution">
    <text evidence="1">The sequence shown here is derived from an EMBL/GenBank/DDBJ whole genome shotgun (WGS) entry which is preliminary data.</text>
</comment>
<evidence type="ECO:0008006" key="2">
    <source>
        <dbReference type="Google" id="ProtNLM"/>
    </source>
</evidence>
<evidence type="ECO:0000313" key="1">
    <source>
        <dbReference type="EMBL" id="MPM53652.1"/>
    </source>
</evidence>
<name>A0A645AKA7_9ZZZZ</name>
<reference evidence="1" key="1">
    <citation type="submission" date="2019-08" db="EMBL/GenBank/DDBJ databases">
        <authorList>
            <person name="Kucharzyk K."/>
            <person name="Murdoch R.W."/>
            <person name="Higgins S."/>
            <person name="Loffler F."/>
        </authorList>
    </citation>
    <scope>NUCLEOTIDE SEQUENCE</scope>
</reference>
<dbReference type="EMBL" id="VSSQ01014434">
    <property type="protein sequence ID" value="MPM53652.1"/>
    <property type="molecule type" value="Genomic_DNA"/>
</dbReference>
<organism evidence="1">
    <name type="scientific">bioreactor metagenome</name>
    <dbReference type="NCBI Taxonomy" id="1076179"/>
    <lineage>
        <taxon>unclassified sequences</taxon>
        <taxon>metagenomes</taxon>
        <taxon>ecological metagenomes</taxon>
    </lineage>
</organism>
<dbReference type="AlphaFoldDB" id="A0A645AKA7"/>
<dbReference type="InterPro" id="IPR036086">
    <property type="entry name" value="ParB/Sulfiredoxin_sf"/>
</dbReference>
<protein>
    <recommendedName>
        <fullName evidence="2">Transcriptional regulator</fullName>
    </recommendedName>
</protein>